<dbReference type="InterPro" id="IPR011746">
    <property type="entry name" value="Trp_synth-assoc_CHP"/>
</dbReference>
<protein>
    <submittedName>
        <fullName evidence="3">TIGR02234 family membrane protein</fullName>
    </submittedName>
</protein>
<keyword evidence="4" id="KW-1185">Reference proteome</keyword>
<dbReference type="AlphaFoldDB" id="A0A4U0SNR8"/>
<dbReference type="InterPro" id="IPR019051">
    <property type="entry name" value="Trp_biosyn_TM_oprn/chp"/>
</dbReference>
<sequence>MPAASETSGAPEPGASRSGGRRSLALALLFGVAGAAVVLLAGGKTWAHGKAAFLAVSASGQDVTGVPGALALVGLAALLAVFAVRGVGRTVISALLALSGAGAVASALLALGDTTALDAKASTATSVAHASVSAAGSTVWPWVSAAGGAMILAAGILALVRGRVWPGMSNRYDRDGAEPRPRAERKPVVDPDRPEDLWKALDRGEDPTDEM</sequence>
<reference evidence="3 4" key="1">
    <citation type="submission" date="2019-04" db="EMBL/GenBank/DDBJ databases">
        <title>Streptomyces oryziradicis sp. nov., a novel actinomycete isolated from rhizosphere soil of rice (Oryza sativa L.).</title>
        <authorList>
            <person name="Li C."/>
        </authorList>
    </citation>
    <scope>NUCLEOTIDE SEQUENCE [LARGE SCALE GENOMIC DNA]</scope>
    <source>
        <strain evidence="3 4">NEAU-C40</strain>
    </source>
</reference>
<keyword evidence="2" id="KW-0472">Membrane</keyword>
<keyword evidence="2" id="KW-0812">Transmembrane</keyword>
<accession>A0A4U0SNR8</accession>
<keyword evidence="2" id="KW-1133">Transmembrane helix</keyword>
<evidence type="ECO:0000313" key="4">
    <source>
        <dbReference type="Proteomes" id="UP000305778"/>
    </source>
</evidence>
<feature type="transmembrane region" description="Helical" evidence="2">
    <location>
        <begin position="91"/>
        <end position="111"/>
    </location>
</feature>
<feature type="transmembrane region" description="Helical" evidence="2">
    <location>
        <begin position="139"/>
        <end position="160"/>
    </location>
</feature>
<proteinExistence type="predicted"/>
<dbReference type="RefSeq" id="WP_136724553.1">
    <property type="nucleotide sequence ID" value="NZ_JAOPYF010000027.1"/>
</dbReference>
<gene>
    <name evidence="3" type="ORF">FCI23_15510</name>
</gene>
<feature type="transmembrane region" description="Helical" evidence="2">
    <location>
        <begin position="63"/>
        <end position="84"/>
    </location>
</feature>
<evidence type="ECO:0000256" key="1">
    <source>
        <dbReference type="SAM" id="MobiDB-lite"/>
    </source>
</evidence>
<dbReference type="NCBIfam" id="TIGR02234">
    <property type="entry name" value="trp_oprn_chp"/>
    <property type="match status" value="1"/>
</dbReference>
<dbReference type="OrthoDB" id="3712369at2"/>
<feature type="region of interest" description="Disordered" evidence="1">
    <location>
        <begin position="170"/>
        <end position="211"/>
    </location>
</feature>
<evidence type="ECO:0000313" key="3">
    <source>
        <dbReference type="EMBL" id="TKA10793.1"/>
    </source>
</evidence>
<evidence type="ECO:0000256" key="2">
    <source>
        <dbReference type="SAM" id="Phobius"/>
    </source>
</evidence>
<dbReference type="EMBL" id="SUMC01000012">
    <property type="protein sequence ID" value="TKA10793.1"/>
    <property type="molecule type" value="Genomic_DNA"/>
</dbReference>
<dbReference type="Pfam" id="PF09534">
    <property type="entry name" value="Trp_oprn_chp"/>
    <property type="match status" value="1"/>
</dbReference>
<organism evidence="3 4">
    <name type="scientific">Actinacidiphila oryziradicis</name>
    <dbReference type="NCBI Taxonomy" id="2571141"/>
    <lineage>
        <taxon>Bacteria</taxon>
        <taxon>Bacillati</taxon>
        <taxon>Actinomycetota</taxon>
        <taxon>Actinomycetes</taxon>
        <taxon>Kitasatosporales</taxon>
        <taxon>Streptomycetaceae</taxon>
        <taxon>Actinacidiphila</taxon>
    </lineage>
</organism>
<comment type="caution">
    <text evidence="3">The sequence shown here is derived from an EMBL/GenBank/DDBJ whole genome shotgun (WGS) entry which is preliminary data.</text>
</comment>
<feature type="compositionally biased region" description="Basic and acidic residues" evidence="1">
    <location>
        <begin position="171"/>
        <end position="211"/>
    </location>
</feature>
<feature type="transmembrane region" description="Helical" evidence="2">
    <location>
        <begin position="24"/>
        <end position="43"/>
    </location>
</feature>
<dbReference type="Proteomes" id="UP000305778">
    <property type="component" value="Unassembled WGS sequence"/>
</dbReference>
<name>A0A4U0SNR8_9ACTN</name>